<dbReference type="PROSITE" id="PS51186">
    <property type="entry name" value="GNAT"/>
    <property type="match status" value="1"/>
</dbReference>
<dbReference type="PANTHER" id="PTHR43877">
    <property type="entry name" value="AMINOALKYLPHOSPHONATE N-ACETYLTRANSFERASE-RELATED-RELATED"/>
    <property type="match status" value="1"/>
</dbReference>
<keyword evidence="5" id="KW-1185">Reference proteome</keyword>
<dbReference type="InterPro" id="IPR000182">
    <property type="entry name" value="GNAT_dom"/>
</dbReference>
<evidence type="ECO:0000313" key="5">
    <source>
        <dbReference type="Proteomes" id="UP000181997"/>
    </source>
</evidence>
<keyword evidence="1 4" id="KW-0808">Transferase</keyword>
<dbReference type="PANTHER" id="PTHR43877:SF2">
    <property type="entry name" value="AMINOALKYLPHOSPHONATE N-ACETYLTRANSFERASE-RELATED"/>
    <property type="match status" value="1"/>
</dbReference>
<keyword evidence="2" id="KW-0012">Acyltransferase</keyword>
<dbReference type="AlphaFoldDB" id="A0A0V8HFV9"/>
<dbReference type="SUPFAM" id="SSF55729">
    <property type="entry name" value="Acyl-CoA N-acyltransferases (Nat)"/>
    <property type="match status" value="1"/>
</dbReference>
<protein>
    <submittedName>
        <fullName evidence="4">Acetyltransferase (GNAT) family protein</fullName>
    </submittedName>
</protein>
<organism evidence="4 5">
    <name type="scientific">[Bacillus] enclensis</name>
    <dbReference type="NCBI Taxonomy" id="1402860"/>
    <lineage>
        <taxon>Bacteria</taxon>
        <taxon>Bacillati</taxon>
        <taxon>Bacillota</taxon>
        <taxon>Bacilli</taxon>
        <taxon>Bacillales</taxon>
        <taxon>Bacillaceae</taxon>
        <taxon>Rossellomorea</taxon>
    </lineage>
</organism>
<feature type="domain" description="N-acetyltransferase" evidence="3">
    <location>
        <begin position="1"/>
        <end position="138"/>
    </location>
</feature>
<evidence type="ECO:0000256" key="2">
    <source>
        <dbReference type="ARBA" id="ARBA00023315"/>
    </source>
</evidence>
<evidence type="ECO:0000259" key="3">
    <source>
        <dbReference type="PROSITE" id="PS51186"/>
    </source>
</evidence>
<dbReference type="InterPro" id="IPR016181">
    <property type="entry name" value="Acyl_CoA_acyltransferase"/>
</dbReference>
<dbReference type="InterPro" id="IPR050832">
    <property type="entry name" value="Bact_Acetyltransf"/>
</dbReference>
<sequence>MKITQQWNQEDSDYIRKKLIEYNMKSINDEVKTPLEKVSFVVRNEKDEIVGGVTGETFWHHLHIDFLWVAEEHRKEGLGVQLIERIEEYARGLGCYLSVLDTFSFQAPGFYKKLGYREFGVLEDFPKGGRQHFMEKRL</sequence>
<dbReference type="Gene3D" id="3.40.630.30">
    <property type="match status" value="1"/>
</dbReference>
<reference evidence="5" key="1">
    <citation type="submission" date="2016-08" db="EMBL/GenBank/DDBJ databases">
        <authorList>
            <person name="Varghese N."/>
            <person name="Submissions Spin"/>
        </authorList>
    </citation>
    <scope>NUCLEOTIDE SEQUENCE [LARGE SCALE GENOMIC DNA]</scope>
    <source>
        <strain evidence="5">SGD-1123</strain>
    </source>
</reference>
<proteinExistence type="predicted"/>
<evidence type="ECO:0000313" key="4">
    <source>
        <dbReference type="EMBL" id="SCC18088.1"/>
    </source>
</evidence>
<dbReference type="Proteomes" id="UP000181997">
    <property type="component" value="Unassembled WGS sequence"/>
</dbReference>
<dbReference type="OrthoDB" id="9787920at2"/>
<dbReference type="GO" id="GO:0016747">
    <property type="term" value="F:acyltransferase activity, transferring groups other than amino-acyl groups"/>
    <property type="evidence" value="ECO:0007669"/>
    <property type="project" value="InterPro"/>
</dbReference>
<accession>A0A0V8HFV9</accession>
<evidence type="ECO:0000256" key="1">
    <source>
        <dbReference type="ARBA" id="ARBA00022679"/>
    </source>
</evidence>
<gene>
    <name evidence="4" type="ORF">GA0061094_2946</name>
</gene>
<dbReference type="Pfam" id="PF00583">
    <property type="entry name" value="Acetyltransf_1"/>
    <property type="match status" value="1"/>
</dbReference>
<dbReference type="RefSeq" id="WP_058299008.1">
    <property type="nucleotide sequence ID" value="NZ_FMAU01000003.1"/>
</dbReference>
<name>A0A0V8HFV9_9BACI</name>
<dbReference type="EMBL" id="FMAU01000003">
    <property type="protein sequence ID" value="SCC18088.1"/>
    <property type="molecule type" value="Genomic_DNA"/>
</dbReference>
<dbReference type="CDD" id="cd04301">
    <property type="entry name" value="NAT_SF"/>
    <property type="match status" value="1"/>
</dbReference>